<dbReference type="OrthoDB" id="10249672at2759"/>
<dbReference type="GO" id="GO:0004823">
    <property type="term" value="F:leucine-tRNA ligase activity"/>
    <property type="evidence" value="ECO:0007669"/>
    <property type="project" value="UniProtKB-EC"/>
</dbReference>
<evidence type="ECO:0000259" key="13">
    <source>
        <dbReference type="Pfam" id="PF22947"/>
    </source>
</evidence>
<dbReference type="InterPro" id="IPR054509">
    <property type="entry name" value="LARS1_ULD"/>
</dbReference>
<dbReference type="NCBIfam" id="TIGR00395">
    <property type="entry name" value="leuS_arch"/>
    <property type="match status" value="1"/>
</dbReference>
<dbReference type="Pfam" id="PF24810">
    <property type="entry name" value="RBD_LARS1"/>
    <property type="match status" value="1"/>
</dbReference>
<feature type="domain" description="Leucine--tRNA ligase RagD-binding" evidence="14">
    <location>
        <begin position="959"/>
        <end position="1031"/>
    </location>
</feature>
<dbReference type="InterPro" id="IPR055416">
    <property type="entry name" value="RBD_LARS1"/>
</dbReference>
<organism evidence="15 16">
    <name type="scientific">Allacma fusca</name>
    <dbReference type="NCBI Taxonomy" id="39272"/>
    <lineage>
        <taxon>Eukaryota</taxon>
        <taxon>Metazoa</taxon>
        <taxon>Ecdysozoa</taxon>
        <taxon>Arthropoda</taxon>
        <taxon>Hexapoda</taxon>
        <taxon>Collembola</taxon>
        <taxon>Symphypleona</taxon>
        <taxon>Sminthuridae</taxon>
        <taxon>Allacma</taxon>
    </lineage>
</organism>
<name>A0A8J2KJN8_9HEXA</name>
<evidence type="ECO:0000256" key="7">
    <source>
        <dbReference type="ARBA" id="ARBA00023146"/>
    </source>
</evidence>
<dbReference type="InterPro" id="IPR002300">
    <property type="entry name" value="aa-tRNA-synth_Ia"/>
</dbReference>
<gene>
    <name evidence="15" type="ORF">AFUS01_LOCUS15979</name>
</gene>
<dbReference type="InterPro" id="IPR004493">
    <property type="entry name" value="Leu-tRNA-synth_Ia_arc/euk"/>
</dbReference>
<dbReference type="CDD" id="cd00812">
    <property type="entry name" value="LeuRS_core"/>
    <property type="match status" value="1"/>
</dbReference>
<keyword evidence="7 9" id="KW-0030">Aminoacyl-tRNA synthetase</keyword>
<evidence type="ECO:0000256" key="2">
    <source>
        <dbReference type="ARBA" id="ARBA00013164"/>
    </source>
</evidence>
<dbReference type="GO" id="GO:0005524">
    <property type="term" value="F:ATP binding"/>
    <property type="evidence" value="ECO:0007669"/>
    <property type="project" value="UniProtKB-KW"/>
</dbReference>
<feature type="domain" description="Leucine--tRNA ligase ubiquitin-like" evidence="13">
    <location>
        <begin position="1084"/>
        <end position="1198"/>
    </location>
</feature>
<keyword evidence="3 9" id="KW-0436">Ligase</keyword>
<evidence type="ECO:0000256" key="6">
    <source>
        <dbReference type="ARBA" id="ARBA00022917"/>
    </source>
</evidence>
<evidence type="ECO:0000256" key="10">
    <source>
        <dbReference type="SAM" id="MobiDB-lite"/>
    </source>
</evidence>
<dbReference type="InterPro" id="IPR001412">
    <property type="entry name" value="aa-tRNA-synth_I_CS"/>
</dbReference>
<dbReference type="PANTHER" id="PTHR45794:SF1">
    <property type="entry name" value="LEUCINE--TRNA LIGASE, CYTOPLASMIC"/>
    <property type="match status" value="1"/>
</dbReference>
<keyword evidence="4 9" id="KW-0547">Nucleotide-binding</keyword>
<sequence length="1201" mass="136107">MERKSNQKLKFLQQIEEEAQELWQKNGVGQGNAPDVAGPYGQGKKKGSKPKVQPEKKKFFTCFPYPYMNGRLHLGHTFSLSKCEFTVRFMKMEGYEALFPFGFHCTGMPIKACADKLKREIELFGNPPVFPDEDEEEDAGGKPVEVEITIPDKAKGKKSKAAAKAGSSKWQWDIMLSIGVAESDIPKFADASYWLSYFPPMAITDLKRMGIYVDWRRSFITTDANPYYDSFVRWQFNILKARGKIEFGKRYTIFSPKDNQPCMDHDRSSGEGVAPQEYTLIKMRVQKPYPKALASFSKKEVSLICGTLRPETMYGQTNCWLHPDIEYVVVETAKHGLFICTKRCARNLAYQGFFGDTNQYSVLQKIKGSEILGCALKAPLTKYDTIYALPMLTIKENKGTGVVTSVPSDSPDDFAALNDLKNKAALREKYGISEEKVLPYEPVPIIDIPGIGTLSAPSVCTTLKITSQNDAEKLREAKEMIYLKAFYEGIMIVGPHTGKKVQDIKKDIQKQLIDAGDAVVYMEPEKEVMSRSGDECVVALCNQWYLDYGNTDWKTSARNVLASMNLYHDEVRKNFEATLDWIQEHACSRTYGLGTKLPWDPSWLIESLSDSTIYMAFYTVKHLLQGTEVLNHDGPVKVEDLNDEVWNYIFLTDAPYPKGSKINQAVLEKVRREFQYWYPVDLRVSGKDLVPNHLTYYIYNHVAMWPTESNRWPVGVRANGHLLLNSEKMSKSTGNFMTLYEAIDRFGADAMRFTLADSGDSIEDANFVVTIADTAILRMYAFVEWAKESVKNIQSYRADTELSGHEFQDGFILNQMCHLLSTTRKAYQQLLFKEALKTGYFEMQTARDSYRELVGGEYNMRRDIVVIFIEYQMTMLLPICPHVGQYIWTHVLGKTSTIDTALWPETPASKDVIVQAADYLFDTVHKFRQRLKDVVSAGTKGKGPKDIGKKPPTHGIIYVADTFPQWQSTIIQHLSSLNEKAGKLPENKQLAADFAKMKELGKYQKKVMPFVQMIKERIDVVGAEQALMLTCQFNEVDVLEKNIEYITNSLELEGIVVRSAQDSNEEKVKEECCPGKPLISFDNAPSVAVRVVNSQPLSGHFTWSVPIMNGDTVGRVLTRMQKERYVKDTSKITLHRYNDPVLDTRKIPAADILTSILSEINVADTFTIDVANKKVFLTSQQNGNSVRCDIGDQLVYTVKLD</sequence>
<dbReference type="PANTHER" id="PTHR45794">
    <property type="entry name" value="LEUCYL-TRNA SYNTHETASE"/>
    <property type="match status" value="1"/>
</dbReference>
<evidence type="ECO:0000256" key="3">
    <source>
        <dbReference type="ARBA" id="ARBA00022598"/>
    </source>
</evidence>
<feature type="region of interest" description="Disordered" evidence="10">
    <location>
        <begin position="23"/>
        <end position="52"/>
    </location>
</feature>
<keyword evidence="16" id="KW-1185">Reference proteome</keyword>
<dbReference type="Pfam" id="PF00133">
    <property type="entry name" value="tRNA-synt_1"/>
    <property type="match status" value="2"/>
</dbReference>
<dbReference type="Pfam" id="PF08264">
    <property type="entry name" value="Anticodon_1"/>
    <property type="match status" value="1"/>
</dbReference>
<dbReference type="AlphaFoldDB" id="A0A8J2KJN8"/>
<evidence type="ECO:0000259" key="12">
    <source>
        <dbReference type="Pfam" id="PF08264"/>
    </source>
</evidence>
<evidence type="ECO:0000256" key="4">
    <source>
        <dbReference type="ARBA" id="ARBA00022741"/>
    </source>
</evidence>
<dbReference type="EC" id="6.1.1.4" evidence="2"/>
<dbReference type="GO" id="GO:0006429">
    <property type="term" value="P:leucyl-tRNA aminoacylation"/>
    <property type="evidence" value="ECO:0007669"/>
    <property type="project" value="InterPro"/>
</dbReference>
<accession>A0A8J2KJN8</accession>
<comment type="similarity">
    <text evidence="1 9">Belongs to the class-I aminoacyl-tRNA synthetase family.</text>
</comment>
<dbReference type="NCBIfam" id="NF008957">
    <property type="entry name" value="PRK12300.1"/>
    <property type="match status" value="1"/>
</dbReference>
<dbReference type="PROSITE" id="PS00178">
    <property type="entry name" value="AA_TRNA_LIGASE_I"/>
    <property type="match status" value="1"/>
</dbReference>
<dbReference type="Pfam" id="PF22947">
    <property type="entry name" value="ULD_3"/>
    <property type="match status" value="1"/>
</dbReference>
<evidence type="ECO:0000259" key="11">
    <source>
        <dbReference type="Pfam" id="PF00133"/>
    </source>
</evidence>
<comment type="caution">
    <text evidence="15">The sequence shown here is derived from an EMBL/GenBank/DDBJ whole genome shotgun (WGS) entry which is preliminary data.</text>
</comment>
<evidence type="ECO:0000256" key="1">
    <source>
        <dbReference type="ARBA" id="ARBA00005594"/>
    </source>
</evidence>
<dbReference type="Proteomes" id="UP000708208">
    <property type="component" value="Unassembled WGS sequence"/>
</dbReference>
<feature type="domain" description="Methionyl/Valyl/Leucyl/Isoleucyl-tRNA synthetase anticodon-binding" evidence="12">
    <location>
        <begin position="811"/>
        <end position="950"/>
    </location>
</feature>
<dbReference type="FunFam" id="3.90.740.10:FF:000001">
    <property type="entry name" value="Leucine--tRNA ligase, cytoplasmic"/>
    <property type="match status" value="1"/>
</dbReference>
<feature type="domain" description="Aminoacyl-tRNA synthetase class Ia" evidence="11">
    <location>
        <begin position="53"/>
        <end position="116"/>
    </location>
</feature>
<evidence type="ECO:0000259" key="14">
    <source>
        <dbReference type="Pfam" id="PF24810"/>
    </source>
</evidence>
<proteinExistence type="inferred from homology"/>
<dbReference type="InterPro" id="IPR013155">
    <property type="entry name" value="M/V/L/I-tRNA-synth_anticd-bd"/>
</dbReference>
<keyword evidence="6 9" id="KW-0648">Protein biosynthesis</keyword>
<keyword evidence="5 9" id="KW-0067">ATP-binding</keyword>
<evidence type="ECO:0000256" key="9">
    <source>
        <dbReference type="RuleBase" id="RU363035"/>
    </source>
</evidence>
<feature type="domain" description="Aminoacyl-tRNA synthetase class Ia" evidence="11">
    <location>
        <begin position="204"/>
        <end position="766"/>
    </location>
</feature>
<dbReference type="EMBL" id="CAJVCH010144120">
    <property type="protein sequence ID" value="CAG7727120.1"/>
    <property type="molecule type" value="Genomic_DNA"/>
</dbReference>
<reference evidence="15" key="1">
    <citation type="submission" date="2021-06" db="EMBL/GenBank/DDBJ databases">
        <authorList>
            <person name="Hodson N. C."/>
            <person name="Mongue J. A."/>
            <person name="Jaron S. K."/>
        </authorList>
    </citation>
    <scope>NUCLEOTIDE SEQUENCE</scope>
</reference>
<protein>
    <recommendedName>
        <fullName evidence="2">leucine--tRNA ligase</fullName>
        <ecNumber evidence="2">6.1.1.4</ecNumber>
    </recommendedName>
    <alternativeName>
        <fullName evidence="8">Leucyl-tRNA synthetase</fullName>
    </alternativeName>
</protein>
<evidence type="ECO:0000313" key="16">
    <source>
        <dbReference type="Proteomes" id="UP000708208"/>
    </source>
</evidence>
<evidence type="ECO:0000313" key="15">
    <source>
        <dbReference type="EMBL" id="CAG7727120.1"/>
    </source>
</evidence>
<evidence type="ECO:0000256" key="5">
    <source>
        <dbReference type="ARBA" id="ARBA00022840"/>
    </source>
</evidence>
<evidence type="ECO:0000256" key="8">
    <source>
        <dbReference type="ARBA" id="ARBA00030520"/>
    </source>
</evidence>